<dbReference type="Gene3D" id="3.30.950.10">
    <property type="entry name" value="Methyltransferase, Cobalt-precorrin-4 Transmethylase, Domain 2"/>
    <property type="match status" value="1"/>
</dbReference>
<sequence>MANGHITLIGGGPGDPELITVAGYKALLAADVVLADRLGPTELLADLADDVIVVDVGKAPGCHVKTQDEINELLVKYALEGKNVVRLKGGDPFVLGRGGEELLYAAKFNIPTRVIPGITSSISVPAAAGIPVTHRGVAAGFTVVSGHTELADVPIRSDHTLAVLMGVSNLPKIVETLLTRGLPSSTPIAIVERGYSQTQRTTIGTLEGIVMRARKAAVANPAVIVIGDVVRLAPEASDSLAGLLPLENADVPAAATFVD</sequence>
<dbReference type="EC" id="2.1.1.107" evidence="1"/>
<evidence type="ECO:0000256" key="2">
    <source>
        <dbReference type="ARBA" id="ARBA00022603"/>
    </source>
</evidence>
<dbReference type="AlphaFoldDB" id="A0A365YPP0"/>
<dbReference type="GO" id="GO:0019354">
    <property type="term" value="P:siroheme biosynthetic process"/>
    <property type="evidence" value="ECO:0007669"/>
    <property type="project" value="InterPro"/>
</dbReference>
<protein>
    <recommendedName>
        <fullName evidence="1">uroporphyrinogen-III C-methyltransferase</fullName>
        <ecNumber evidence="1">2.1.1.107</ecNumber>
    </recommendedName>
</protein>
<organism evidence="7 8">
    <name type="scientific">Glutamicibacter soli</name>
    <dbReference type="NCBI Taxonomy" id="453836"/>
    <lineage>
        <taxon>Bacteria</taxon>
        <taxon>Bacillati</taxon>
        <taxon>Actinomycetota</taxon>
        <taxon>Actinomycetes</taxon>
        <taxon>Micrococcales</taxon>
        <taxon>Micrococcaceae</taxon>
        <taxon>Glutamicibacter</taxon>
    </lineage>
</organism>
<dbReference type="InterPro" id="IPR014777">
    <property type="entry name" value="4pyrrole_Mease_sub1"/>
</dbReference>
<dbReference type="Gene3D" id="3.40.1010.10">
    <property type="entry name" value="Cobalt-precorrin-4 Transmethylase, Domain 1"/>
    <property type="match status" value="1"/>
</dbReference>
<name>A0A365YPP0_9MICC</name>
<dbReference type="PANTHER" id="PTHR45790:SF3">
    <property type="entry name" value="S-ADENOSYL-L-METHIONINE-DEPENDENT UROPORPHYRINOGEN III METHYLTRANSFERASE, CHLOROPLASTIC"/>
    <property type="match status" value="1"/>
</dbReference>
<keyword evidence="5" id="KW-0627">Porphyrin biosynthesis</keyword>
<dbReference type="RefSeq" id="WP_047119291.1">
    <property type="nucleotide sequence ID" value="NZ_JBNBOD010000001.1"/>
</dbReference>
<dbReference type="NCBIfam" id="NF004790">
    <property type="entry name" value="PRK06136.1"/>
    <property type="match status" value="1"/>
</dbReference>
<dbReference type="InterPro" id="IPR050161">
    <property type="entry name" value="Siro_Cobalamin_biosynth"/>
</dbReference>
<evidence type="ECO:0000256" key="4">
    <source>
        <dbReference type="ARBA" id="ARBA00022691"/>
    </source>
</evidence>
<reference evidence="7 8" key="1">
    <citation type="submission" date="2018-01" db="EMBL/GenBank/DDBJ databases">
        <title>Glutamicibacter soli strain NHPC-3 Whole genome sequence and assembly.</title>
        <authorList>
            <person name="Choudhury P."/>
            <person name="Gupta D."/>
            <person name="Sengupta K."/>
            <person name="Jawed A."/>
            <person name="Sultana N."/>
            <person name="Saha P."/>
        </authorList>
    </citation>
    <scope>NUCLEOTIDE SEQUENCE [LARGE SCALE GENOMIC DNA]</scope>
    <source>
        <strain evidence="7 8">NHPC-3</strain>
    </source>
</reference>
<dbReference type="FunFam" id="3.40.1010.10:FF:000001">
    <property type="entry name" value="Siroheme synthase"/>
    <property type="match status" value="1"/>
</dbReference>
<evidence type="ECO:0000259" key="6">
    <source>
        <dbReference type="Pfam" id="PF00590"/>
    </source>
</evidence>
<dbReference type="NCBIfam" id="TIGR01469">
    <property type="entry name" value="cobA_cysG_Cterm"/>
    <property type="match status" value="1"/>
</dbReference>
<dbReference type="PANTHER" id="PTHR45790">
    <property type="entry name" value="SIROHEME SYNTHASE-RELATED"/>
    <property type="match status" value="1"/>
</dbReference>
<dbReference type="InterPro" id="IPR014776">
    <property type="entry name" value="4pyrrole_Mease_sub2"/>
</dbReference>
<evidence type="ECO:0000313" key="8">
    <source>
        <dbReference type="Proteomes" id="UP000252167"/>
    </source>
</evidence>
<dbReference type="InterPro" id="IPR006366">
    <property type="entry name" value="CobA/CysG_C"/>
</dbReference>
<dbReference type="Pfam" id="PF00590">
    <property type="entry name" value="TP_methylase"/>
    <property type="match status" value="1"/>
</dbReference>
<evidence type="ECO:0000256" key="3">
    <source>
        <dbReference type="ARBA" id="ARBA00022679"/>
    </source>
</evidence>
<evidence type="ECO:0000313" key="7">
    <source>
        <dbReference type="EMBL" id="RBM03993.1"/>
    </source>
</evidence>
<dbReference type="GO" id="GO:0032259">
    <property type="term" value="P:methylation"/>
    <property type="evidence" value="ECO:0007669"/>
    <property type="project" value="UniProtKB-KW"/>
</dbReference>
<dbReference type="InterPro" id="IPR035996">
    <property type="entry name" value="4pyrrol_Methylase_sf"/>
</dbReference>
<keyword evidence="2 7" id="KW-0489">Methyltransferase</keyword>
<gene>
    <name evidence="7" type="primary">cobA</name>
    <name evidence="7" type="ORF">C1H84_01430</name>
</gene>
<dbReference type="GO" id="GO:0004851">
    <property type="term" value="F:uroporphyrin-III C-methyltransferase activity"/>
    <property type="evidence" value="ECO:0007669"/>
    <property type="project" value="UniProtKB-EC"/>
</dbReference>
<dbReference type="CDD" id="cd11642">
    <property type="entry name" value="SUMT"/>
    <property type="match status" value="1"/>
</dbReference>
<evidence type="ECO:0000256" key="5">
    <source>
        <dbReference type="ARBA" id="ARBA00023244"/>
    </source>
</evidence>
<dbReference type="EMBL" id="POAF01000001">
    <property type="protein sequence ID" value="RBM03993.1"/>
    <property type="molecule type" value="Genomic_DNA"/>
</dbReference>
<feature type="domain" description="Tetrapyrrole methylase" evidence="6">
    <location>
        <begin position="6"/>
        <end position="207"/>
    </location>
</feature>
<keyword evidence="8" id="KW-1185">Reference proteome</keyword>
<comment type="caution">
    <text evidence="7">The sequence shown here is derived from an EMBL/GenBank/DDBJ whole genome shotgun (WGS) entry which is preliminary data.</text>
</comment>
<keyword evidence="4" id="KW-0949">S-adenosyl-L-methionine</keyword>
<proteinExistence type="predicted"/>
<dbReference type="Proteomes" id="UP000252167">
    <property type="component" value="Unassembled WGS sequence"/>
</dbReference>
<dbReference type="SUPFAM" id="SSF53790">
    <property type="entry name" value="Tetrapyrrole methylase"/>
    <property type="match status" value="1"/>
</dbReference>
<evidence type="ECO:0000256" key="1">
    <source>
        <dbReference type="ARBA" id="ARBA00012162"/>
    </source>
</evidence>
<accession>A0A365YPP0</accession>
<dbReference type="InterPro" id="IPR000878">
    <property type="entry name" value="4pyrrol_Mease"/>
</dbReference>
<keyword evidence="3 7" id="KW-0808">Transferase</keyword>